<keyword evidence="9" id="KW-0808">Transferase</keyword>
<name>A0A9W9Z3S9_9CNID</name>
<evidence type="ECO:0000256" key="6">
    <source>
        <dbReference type="ARBA" id="ARBA00023128"/>
    </source>
</evidence>
<proteinExistence type="predicted"/>
<dbReference type="GO" id="GO:0005763">
    <property type="term" value="C:mitochondrial small ribosomal subunit"/>
    <property type="evidence" value="ECO:0007669"/>
    <property type="project" value="TreeGrafter"/>
</dbReference>
<evidence type="ECO:0000256" key="7">
    <source>
        <dbReference type="ARBA" id="ARBA00045681"/>
    </source>
</evidence>
<keyword evidence="2" id="KW-0479">Metal-binding</keyword>
<reference evidence="9" key="1">
    <citation type="submission" date="2023-01" db="EMBL/GenBank/DDBJ databases">
        <title>Genome assembly of the deep-sea coral Lophelia pertusa.</title>
        <authorList>
            <person name="Herrera S."/>
            <person name="Cordes E."/>
        </authorList>
    </citation>
    <scope>NUCLEOTIDE SEQUENCE</scope>
    <source>
        <strain evidence="9">USNM1676648</strain>
        <tissue evidence="9">Polyp</tissue>
    </source>
</reference>
<comment type="caution">
    <text evidence="9">The sequence shown here is derived from an EMBL/GenBank/DDBJ whole genome shotgun (WGS) entry which is preliminary data.</text>
</comment>
<dbReference type="GO" id="GO:0008168">
    <property type="term" value="F:methyltransferase activity"/>
    <property type="evidence" value="ECO:0007669"/>
    <property type="project" value="UniProtKB-KW"/>
</dbReference>
<dbReference type="PANTHER" id="PTHR13184">
    <property type="entry name" value="37S RIBOSOMAL PROTEIN S22"/>
    <property type="match status" value="1"/>
</dbReference>
<evidence type="ECO:0000256" key="8">
    <source>
        <dbReference type="SAM" id="MobiDB-lite"/>
    </source>
</evidence>
<protein>
    <submittedName>
        <fullName evidence="9">Methyltransferase-like protein 17, mitochondrial</fullName>
    </submittedName>
</protein>
<evidence type="ECO:0000313" key="9">
    <source>
        <dbReference type="EMBL" id="KAJ7374597.1"/>
    </source>
</evidence>
<dbReference type="OrthoDB" id="421327at2759"/>
<feature type="region of interest" description="Disordered" evidence="8">
    <location>
        <begin position="148"/>
        <end position="217"/>
    </location>
</feature>
<comment type="function">
    <text evidence="7">Mitochondrial ribosome (mitoribosome) assembly factor. Binds at the interface of the head and body domains of the mitochondrial small ribosomal subunit (mt-SSU), occluding the mRNA channel and preventing compaction of the head domain towards the body. Probable inactive methyltransferase: retains the characteristic folding and ability to bind S-adenosyl-L-methionine, but it probably lost its methyltransferase activity.</text>
</comment>
<evidence type="ECO:0000256" key="2">
    <source>
        <dbReference type="ARBA" id="ARBA00022723"/>
    </source>
</evidence>
<dbReference type="InterPro" id="IPR052571">
    <property type="entry name" value="Mt_RNA_Methyltransferase"/>
</dbReference>
<feature type="compositionally biased region" description="Acidic residues" evidence="8">
    <location>
        <begin position="154"/>
        <end position="173"/>
    </location>
</feature>
<dbReference type="InterPro" id="IPR029063">
    <property type="entry name" value="SAM-dependent_MTases_sf"/>
</dbReference>
<keyword evidence="3" id="KW-0809">Transit peptide</keyword>
<feature type="compositionally biased region" description="Acidic residues" evidence="8">
    <location>
        <begin position="183"/>
        <end position="194"/>
    </location>
</feature>
<feature type="compositionally biased region" description="Polar residues" evidence="8">
    <location>
        <begin position="199"/>
        <end position="211"/>
    </location>
</feature>
<keyword evidence="9" id="KW-0489">Methyltransferase</keyword>
<keyword evidence="10" id="KW-1185">Reference proteome</keyword>
<evidence type="ECO:0000256" key="5">
    <source>
        <dbReference type="ARBA" id="ARBA00023014"/>
    </source>
</evidence>
<keyword evidence="5" id="KW-0411">Iron-sulfur</keyword>
<dbReference type="AlphaFoldDB" id="A0A9W9Z3S9"/>
<dbReference type="GO" id="GO:0032259">
    <property type="term" value="P:methylation"/>
    <property type="evidence" value="ECO:0007669"/>
    <property type="project" value="UniProtKB-KW"/>
</dbReference>
<comment type="subcellular location">
    <subcellularLocation>
        <location evidence="1">Mitochondrion</location>
    </subcellularLocation>
</comment>
<dbReference type="PANTHER" id="PTHR13184:SF5">
    <property type="entry name" value="METHYLTRANSFERASE-LIKE PROTEIN 17, MITOCHONDRIAL"/>
    <property type="match status" value="1"/>
</dbReference>
<gene>
    <name evidence="9" type="primary">METTL17</name>
    <name evidence="9" type="ORF">OS493_004935</name>
</gene>
<evidence type="ECO:0000313" key="10">
    <source>
        <dbReference type="Proteomes" id="UP001163046"/>
    </source>
</evidence>
<dbReference type="InterPro" id="IPR015324">
    <property type="entry name" value="Ribosomal_Rsm22-like"/>
</dbReference>
<dbReference type="EMBL" id="MU826827">
    <property type="protein sequence ID" value="KAJ7374597.1"/>
    <property type="molecule type" value="Genomic_DNA"/>
</dbReference>
<dbReference type="GO" id="GO:0003735">
    <property type="term" value="F:structural constituent of ribosome"/>
    <property type="evidence" value="ECO:0007669"/>
    <property type="project" value="TreeGrafter"/>
</dbReference>
<dbReference type="GO" id="GO:0006412">
    <property type="term" value="P:translation"/>
    <property type="evidence" value="ECO:0007669"/>
    <property type="project" value="InterPro"/>
</dbReference>
<evidence type="ECO:0000256" key="3">
    <source>
        <dbReference type="ARBA" id="ARBA00022946"/>
    </source>
</evidence>
<evidence type="ECO:0000256" key="4">
    <source>
        <dbReference type="ARBA" id="ARBA00023004"/>
    </source>
</evidence>
<dbReference type="Proteomes" id="UP001163046">
    <property type="component" value="Unassembled WGS sequence"/>
</dbReference>
<accession>A0A9W9Z3S9</accession>
<keyword evidence="6" id="KW-0496">Mitochondrion</keyword>
<sequence>MSGRNLCFRAVERCKSCWFVLNQRFVTPGKVLCSNLSTSHEEPSEDSSTIEKLAYGHGGYDKRDKKAAGLFYLKTLHLPEQLEKNLNNYLKKFPKKIVENDGRKLARHIRNRGRPTEQTWQKYRESKRQRDILAASQVNPDDVLKLENQQGETIFDDSGDISEDEEEESDEQADLTGAVDEQVGSDDTDDDDEKENGSGVETKQTDTNRAPGSNKKVKVITKPRGAEYKLIRYDKRESAAYAASRIPASYGATLRVFHEISRREPDFQPETLLDFGSGSGSATWAAHEKWGDSIREYQCVDVSQDMNDLAEYLLRGGEGLKNSLYIPKVYFKRFLPVSNLISYNVVVASYALSEIPKASLRQMAVRSLWGKTSDFLVIIEHGNSEGFEITAEARNLVLKNGDGESVETEASAGNEFQYLDPAAEEMDDGFVFSPCPHDVKCARSDAKTRDHPCNFEQRVQLAFSQKNTRLKKRGFHTARFSYIVLRKGARDSEEKPWPRVLEPLRLRRRHVICKLCCSSGDLKHKIFTKKKDGDIYKCARHLTKWGDLLPDPEHRERPVKSNSARKTASS</sequence>
<dbReference type="Gene3D" id="3.40.50.150">
    <property type="entry name" value="Vaccinia Virus protein VP39"/>
    <property type="match status" value="1"/>
</dbReference>
<dbReference type="Pfam" id="PF09243">
    <property type="entry name" value="Rsm22"/>
    <property type="match status" value="1"/>
</dbReference>
<dbReference type="GO" id="GO:0051536">
    <property type="term" value="F:iron-sulfur cluster binding"/>
    <property type="evidence" value="ECO:0007669"/>
    <property type="project" value="UniProtKB-KW"/>
</dbReference>
<dbReference type="SUPFAM" id="SSF53335">
    <property type="entry name" value="S-adenosyl-L-methionine-dependent methyltransferases"/>
    <property type="match status" value="1"/>
</dbReference>
<dbReference type="GO" id="GO:0046872">
    <property type="term" value="F:metal ion binding"/>
    <property type="evidence" value="ECO:0007669"/>
    <property type="project" value="UniProtKB-KW"/>
</dbReference>
<feature type="compositionally biased region" description="Polar residues" evidence="8">
    <location>
        <begin position="560"/>
        <end position="570"/>
    </location>
</feature>
<keyword evidence="4" id="KW-0408">Iron</keyword>
<organism evidence="9 10">
    <name type="scientific">Desmophyllum pertusum</name>
    <dbReference type="NCBI Taxonomy" id="174260"/>
    <lineage>
        <taxon>Eukaryota</taxon>
        <taxon>Metazoa</taxon>
        <taxon>Cnidaria</taxon>
        <taxon>Anthozoa</taxon>
        <taxon>Hexacorallia</taxon>
        <taxon>Scleractinia</taxon>
        <taxon>Caryophylliina</taxon>
        <taxon>Caryophylliidae</taxon>
        <taxon>Desmophyllum</taxon>
    </lineage>
</organism>
<evidence type="ECO:0000256" key="1">
    <source>
        <dbReference type="ARBA" id="ARBA00004173"/>
    </source>
</evidence>
<feature type="region of interest" description="Disordered" evidence="8">
    <location>
        <begin position="549"/>
        <end position="570"/>
    </location>
</feature>